<gene>
    <name evidence="1" type="ORF">NCTC7304_03693</name>
</gene>
<sequence>MIESLRVLKTCRKTAISARRVALQIIHSNIISAPDELREQLRNMTRMQLIRTLGFSRPDASEYHNVTNIYRIALKSLARRYLELHDETSDLDVLIAAIVDELAPELIKRNGIRKRFAVADHCRR</sequence>
<evidence type="ECO:0000313" key="2">
    <source>
        <dbReference type="Proteomes" id="UP000254762"/>
    </source>
</evidence>
<name>A0A379SZ81_SALER</name>
<proteinExistence type="predicted"/>
<dbReference type="Proteomes" id="UP000254762">
    <property type="component" value="Unassembled WGS sequence"/>
</dbReference>
<dbReference type="AlphaFoldDB" id="A0A379SZ81"/>
<reference evidence="1 2" key="1">
    <citation type="submission" date="2018-06" db="EMBL/GenBank/DDBJ databases">
        <authorList>
            <consortium name="Pathogen Informatics"/>
            <person name="Doyle S."/>
        </authorList>
    </citation>
    <scope>NUCLEOTIDE SEQUENCE [LARGE SCALE GENOMIC DNA]</scope>
    <source>
        <strain evidence="1 2">NCTC7304</strain>
    </source>
</reference>
<protein>
    <submittedName>
        <fullName evidence="1">Uncharacterized protein</fullName>
    </submittedName>
</protein>
<evidence type="ECO:0000313" key="1">
    <source>
        <dbReference type="EMBL" id="SUG34191.1"/>
    </source>
</evidence>
<organism evidence="1 2">
    <name type="scientific">Salmonella enterica subsp. arizonae</name>
    <dbReference type="NCBI Taxonomy" id="59203"/>
    <lineage>
        <taxon>Bacteria</taxon>
        <taxon>Pseudomonadati</taxon>
        <taxon>Pseudomonadota</taxon>
        <taxon>Gammaproteobacteria</taxon>
        <taxon>Enterobacterales</taxon>
        <taxon>Enterobacteriaceae</taxon>
        <taxon>Salmonella</taxon>
    </lineage>
</organism>
<dbReference type="EMBL" id="UGXD01000002">
    <property type="protein sequence ID" value="SUG34191.1"/>
    <property type="molecule type" value="Genomic_DNA"/>
</dbReference>
<accession>A0A379SZ81</accession>